<dbReference type="EMBL" id="SLXT01000010">
    <property type="protein sequence ID" value="TCP64368.1"/>
    <property type="molecule type" value="Genomic_DNA"/>
</dbReference>
<dbReference type="AlphaFoldDB" id="A0A4R2RN16"/>
<dbReference type="RefSeq" id="WP_165876370.1">
    <property type="nucleotide sequence ID" value="NZ_JAOQNU010000010.1"/>
</dbReference>
<feature type="transmembrane region" description="Helical" evidence="1">
    <location>
        <begin position="23"/>
        <end position="43"/>
    </location>
</feature>
<reference evidence="3 4" key="1">
    <citation type="submission" date="2019-03" db="EMBL/GenBank/DDBJ databases">
        <title>Genomic Encyclopedia of Type Strains, Phase IV (KMG-IV): sequencing the most valuable type-strain genomes for metagenomic binning, comparative biology and taxonomic classification.</title>
        <authorList>
            <person name="Goeker M."/>
        </authorList>
    </citation>
    <scope>NUCLEOTIDE SEQUENCE [LARGE SCALE GENOMIC DNA]</scope>
    <source>
        <strain evidence="3 4">DSM 11170</strain>
    </source>
</reference>
<feature type="transmembrane region" description="Helical" evidence="1">
    <location>
        <begin position="124"/>
        <end position="146"/>
    </location>
</feature>
<evidence type="ECO:0000259" key="2">
    <source>
        <dbReference type="Pfam" id="PF07670"/>
    </source>
</evidence>
<dbReference type="Proteomes" id="UP000294813">
    <property type="component" value="Unassembled WGS sequence"/>
</dbReference>
<keyword evidence="4" id="KW-1185">Reference proteome</keyword>
<proteinExistence type="predicted"/>
<dbReference type="Pfam" id="PF07670">
    <property type="entry name" value="Gate"/>
    <property type="match status" value="1"/>
</dbReference>
<keyword evidence="1" id="KW-0472">Membrane</keyword>
<name>A0A4R2RN16_9FIRM</name>
<keyword evidence="1" id="KW-1133">Transmembrane helix</keyword>
<dbReference type="InterPro" id="IPR011642">
    <property type="entry name" value="Gate_dom"/>
</dbReference>
<evidence type="ECO:0000313" key="4">
    <source>
        <dbReference type="Proteomes" id="UP000294813"/>
    </source>
</evidence>
<organism evidence="3 4">
    <name type="scientific">Heliophilum fasciatum</name>
    <dbReference type="NCBI Taxonomy" id="35700"/>
    <lineage>
        <taxon>Bacteria</taxon>
        <taxon>Bacillati</taxon>
        <taxon>Bacillota</taxon>
        <taxon>Clostridia</taxon>
        <taxon>Eubacteriales</taxon>
        <taxon>Heliobacteriaceae</taxon>
        <taxon>Heliophilum</taxon>
    </lineage>
</organism>
<accession>A0A4R2RN16</accession>
<feature type="transmembrane region" description="Helical" evidence="1">
    <location>
        <begin position="63"/>
        <end position="84"/>
    </location>
</feature>
<feature type="transmembrane region" description="Helical" evidence="1">
    <location>
        <begin position="96"/>
        <end position="118"/>
    </location>
</feature>
<comment type="caution">
    <text evidence="3">The sequence shown here is derived from an EMBL/GenBank/DDBJ whole genome shotgun (WGS) entry which is preliminary data.</text>
</comment>
<keyword evidence="1" id="KW-0812">Transmembrane</keyword>
<sequence>MTFDITAVLGISLMEAAKQVGKMALILIPIIIFLEILRDLQIVDRGARFFGPAMRYFRLPGEAAIPLLVGLVFGILYGAGVLVQEAREGKLNKRQLTVVGFFLAINHAAIEDPLLFTILGANYLLIQAVRFGVAIVLTLAFAAWYLPPIKREQSERQWAAATESSGPVSRKELHP</sequence>
<gene>
    <name evidence="3" type="ORF">EDD73_11067</name>
</gene>
<feature type="domain" description="Nucleoside transporter/FeoB GTPase Gate" evidence="2">
    <location>
        <begin position="22"/>
        <end position="110"/>
    </location>
</feature>
<evidence type="ECO:0000313" key="3">
    <source>
        <dbReference type="EMBL" id="TCP64368.1"/>
    </source>
</evidence>
<protein>
    <submittedName>
        <fullName evidence="3">Nucleoside recognition protein</fullName>
    </submittedName>
</protein>
<evidence type="ECO:0000256" key="1">
    <source>
        <dbReference type="SAM" id="Phobius"/>
    </source>
</evidence>